<feature type="compositionally biased region" description="Low complexity" evidence="1">
    <location>
        <begin position="87"/>
        <end position="97"/>
    </location>
</feature>
<dbReference type="STRING" id="77586.A0A0D9X7R0"/>
<feature type="region of interest" description="Disordered" evidence="1">
    <location>
        <begin position="62"/>
        <end position="128"/>
    </location>
</feature>
<reference evidence="3" key="3">
    <citation type="submission" date="2015-04" db="UniProtKB">
        <authorList>
            <consortium name="EnsemblPlants"/>
        </authorList>
    </citation>
    <scope>IDENTIFICATION</scope>
</reference>
<dbReference type="InterPro" id="IPR039609">
    <property type="entry name" value="VQ_15/22"/>
</dbReference>
<sequence>MDSGNSGSLQSSSGGDDEFDSRCGGGGGGGGGANSSPLSALLRQSAGSASSFYGLQDLASPSLSHTAAHQWTPTAAAAHPAGGGAGTSPSPSSPHGSEQLGAPPAMRTTSRKRTRASRRAPTTVLTTDTSNFRAMVQEFTGIPSPPFAGGAPTRSRSAYLLRPFAQKLHNPSPFHPFPSPSTSSPSPSNIAIAAAVSTAAAAPTTVATAAAPGAGGERYQLSSAPPSSLLGMQDHGGGNYLSFQSHLAGGDSKYAAHPMFDAPGRDRMQDPAGFLGLTHGIMAGAERSRGGDELFGVVGGASMTTGSGAGGCKKATYSSGERNAESTSVTVAATTAATAAMRTQSVDSWICTSE</sequence>
<feature type="compositionally biased region" description="Basic residues" evidence="1">
    <location>
        <begin position="109"/>
        <end position="118"/>
    </location>
</feature>
<accession>A0A0D9X7R0</accession>
<dbReference type="eggNOG" id="ENOG502QUSJ">
    <property type="taxonomic scope" value="Eukaryota"/>
</dbReference>
<dbReference type="PANTHER" id="PTHR33179:SF58">
    <property type="entry name" value="OS08G0409500 PROTEIN"/>
    <property type="match status" value="1"/>
</dbReference>
<feature type="compositionally biased region" description="Low complexity" evidence="1">
    <location>
        <begin position="1"/>
        <end position="14"/>
    </location>
</feature>
<protein>
    <recommendedName>
        <fullName evidence="2">VQ domain-containing protein</fullName>
    </recommendedName>
</protein>
<proteinExistence type="predicted"/>
<evidence type="ECO:0000256" key="1">
    <source>
        <dbReference type="SAM" id="MobiDB-lite"/>
    </source>
</evidence>
<dbReference type="Proteomes" id="UP000032180">
    <property type="component" value="Chromosome 8"/>
</dbReference>
<evidence type="ECO:0000313" key="3">
    <source>
        <dbReference type="EnsemblPlants" id="LPERR08G11780.1"/>
    </source>
</evidence>
<feature type="domain" description="VQ" evidence="2">
    <location>
        <begin position="119"/>
        <end position="146"/>
    </location>
</feature>
<evidence type="ECO:0000259" key="2">
    <source>
        <dbReference type="Pfam" id="PF05678"/>
    </source>
</evidence>
<feature type="region of interest" description="Disordered" evidence="1">
    <location>
        <begin position="213"/>
        <end position="233"/>
    </location>
</feature>
<dbReference type="Gramene" id="LPERR08G11780.1">
    <property type="protein sequence ID" value="LPERR08G11780.1"/>
    <property type="gene ID" value="LPERR08G11780"/>
</dbReference>
<reference evidence="4" key="2">
    <citation type="submission" date="2013-12" db="EMBL/GenBank/DDBJ databases">
        <authorList>
            <person name="Yu Y."/>
            <person name="Lee S."/>
            <person name="de Baynast K."/>
            <person name="Wissotski M."/>
            <person name="Liu L."/>
            <person name="Talag J."/>
            <person name="Goicoechea J."/>
            <person name="Angelova A."/>
            <person name="Jetty R."/>
            <person name="Kudrna D."/>
            <person name="Golser W."/>
            <person name="Rivera L."/>
            <person name="Zhang J."/>
            <person name="Wing R."/>
        </authorList>
    </citation>
    <scope>NUCLEOTIDE SEQUENCE</scope>
</reference>
<dbReference type="PANTHER" id="PTHR33179">
    <property type="entry name" value="VQ MOTIF-CONTAINING PROTEIN"/>
    <property type="match status" value="1"/>
</dbReference>
<dbReference type="EnsemblPlants" id="LPERR08G11780.1">
    <property type="protein sequence ID" value="LPERR08G11780.1"/>
    <property type="gene ID" value="LPERR08G11780"/>
</dbReference>
<organism evidence="3 4">
    <name type="scientific">Leersia perrieri</name>
    <dbReference type="NCBI Taxonomy" id="77586"/>
    <lineage>
        <taxon>Eukaryota</taxon>
        <taxon>Viridiplantae</taxon>
        <taxon>Streptophyta</taxon>
        <taxon>Embryophyta</taxon>
        <taxon>Tracheophyta</taxon>
        <taxon>Spermatophyta</taxon>
        <taxon>Magnoliopsida</taxon>
        <taxon>Liliopsida</taxon>
        <taxon>Poales</taxon>
        <taxon>Poaceae</taxon>
        <taxon>BOP clade</taxon>
        <taxon>Oryzoideae</taxon>
        <taxon>Oryzeae</taxon>
        <taxon>Oryzinae</taxon>
        <taxon>Leersia</taxon>
    </lineage>
</organism>
<dbReference type="InterPro" id="IPR008889">
    <property type="entry name" value="VQ"/>
</dbReference>
<dbReference type="HOGENOM" id="CLU_036559_0_0_1"/>
<keyword evidence="4" id="KW-1185">Reference proteome</keyword>
<feature type="compositionally biased region" description="Gly residues" evidence="1">
    <location>
        <begin position="23"/>
        <end position="33"/>
    </location>
</feature>
<dbReference type="AlphaFoldDB" id="A0A0D9X7R0"/>
<name>A0A0D9X7R0_9ORYZ</name>
<feature type="compositionally biased region" description="Low complexity" evidence="1">
    <location>
        <begin position="65"/>
        <end position="80"/>
    </location>
</feature>
<dbReference type="Pfam" id="PF05678">
    <property type="entry name" value="VQ"/>
    <property type="match status" value="1"/>
</dbReference>
<reference evidence="3 4" key="1">
    <citation type="submission" date="2012-08" db="EMBL/GenBank/DDBJ databases">
        <title>Oryza genome evolution.</title>
        <authorList>
            <person name="Wing R.A."/>
        </authorList>
    </citation>
    <scope>NUCLEOTIDE SEQUENCE</scope>
</reference>
<evidence type="ECO:0000313" key="4">
    <source>
        <dbReference type="Proteomes" id="UP000032180"/>
    </source>
</evidence>
<feature type="region of interest" description="Disordered" evidence="1">
    <location>
        <begin position="1"/>
        <end position="39"/>
    </location>
</feature>